<dbReference type="Proteomes" id="UP000305267">
    <property type="component" value="Unassembled WGS sequence"/>
</dbReference>
<dbReference type="AlphaFoldDB" id="A0A5C4LG81"/>
<sequence length="1038" mass="112311">MYVPINIPFVDILGNDDGIGLEIIDIAQPNQGSVEVDYEYKTVLYTPPTNPFGGDYRDSFLYTVKDSFGQTASSWCFIDVFKDTPPEPDLGDRWRIKINAATGPRAEIISPTPPATCSIQFANLYPTNYTDGNSGTSADTTGSTANTSGFTTDLYIEAPAYNFYKGFIFTGPAPWYVQYNFSADFQPRTSAIGSSKSLDGSNVYTEKGSELRRAPRQFDLQHYDATTDEWKTVWISPESTIASGYMLNSEHNTLWPNRINDEDFLSKPSRHYLIKITSGNAQDYAPQLYDPQTNQPVDTIDHEYYDGGYQDLRTVELQKIDLRTTPGISGALTGGATGFCTTAYDFVDPLNVFESVAGAPSTPTTPATARVVQVAVENDIYTGVKFANPPKAGNLLVNIYNHYINQVGVTSGWTLVNLIDARDQDGIGVAYRVVDANDATQTVFQGAQSYRAEGSSAIYELEGVSWADLDLSVLAVERVGPSVTQTLFPTFDSELVIGMVAQSGASSALPTITGATAGPTCTPDTSTDDDGIGTRAAATFYTTLSGSGSRTISATFGADATRATNLVILSFKTPGANSLPIGAHRFWRLSMLGNSAGYVAGGLGGLQMRASAGGPAVIPSATSESSYYAPQFSAANLIDNDPTTVWATANGGDYPVWVQYDYGSTPVQIDEIAITARDDQYYPQAPTTARFEFSDDGVNWGQAAAITCAAWTQGSTQTFFVGRATSTSTTSTSSTSTTSSYAGYRFQIIRNSNDTLNGFPYYLEYVFPTPVLIKEIALTATSNPDRMPRRFEVQKKDEATGWYETVYVQSTSTTNWSAGETRAFTFPAIREPAGLATAKTFARAALKTPATVSAPQTLSSVSVQALPPEPDPVEDRGDPDSYVTYCYSEGEEWWSIGKLGRTAGIPVLVNHDPILAGPDGSLYRHEVTGQTAFTSPGVGRIYATSGAITPGPDGSLVTVNGVIPDDESGYEATTWHFKTKINSNDVEQIKGPYNSRPDGIIDTRFTARQVEIQVEQAKDGRWTFGEPEFDIKQRGSRR</sequence>
<proteinExistence type="predicted"/>
<dbReference type="Gene3D" id="2.60.120.260">
    <property type="entry name" value="Galactose-binding domain-like"/>
    <property type="match status" value="1"/>
</dbReference>
<dbReference type="EMBL" id="VDDA01000011">
    <property type="protein sequence ID" value="TNC10828.1"/>
    <property type="molecule type" value="Genomic_DNA"/>
</dbReference>
<dbReference type="SUPFAM" id="SSF49785">
    <property type="entry name" value="Galactose-binding domain-like"/>
    <property type="match status" value="1"/>
</dbReference>
<keyword evidence="3" id="KW-1185">Reference proteome</keyword>
<dbReference type="InterPro" id="IPR008979">
    <property type="entry name" value="Galactose-bd-like_sf"/>
</dbReference>
<name>A0A5C4LG81_9HYPH</name>
<gene>
    <name evidence="2" type="ORF">FF100_22010</name>
</gene>
<dbReference type="Pfam" id="PF17963">
    <property type="entry name" value="Big_9"/>
    <property type="match status" value="1"/>
</dbReference>
<comment type="caution">
    <text evidence="2">The sequence shown here is derived from an EMBL/GenBank/DDBJ whole genome shotgun (WGS) entry which is preliminary data.</text>
</comment>
<dbReference type="PROSITE" id="PS50022">
    <property type="entry name" value="FA58C_3"/>
    <property type="match status" value="1"/>
</dbReference>
<evidence type="ECO:0000313" key="3">
    <source>
        <dbReference type="Proteomes" id="UP000305267"/>
    </source>
</evidence>
<reference evidence="2 3" key="1">
    <citation type="submission" date="2019-06" db="EMBL/GenBank/DDBJ databases">
        <title>Genome of Methylobacterium sp. 17Sr1-39.</title>
        <authorList>
            <person name="Seo T."/>
        </authorList>
    </citation>
    <scope>NUCLEOTIDE SEQUENCE [LARGE SCALE GENOMIC DNA]</scope>
    <source>
        <strain evidence="2 3">17Sr1-39</strain>
    </source>
</reference>
<evidence type="ECO:0000313" key="2">
    <source>
        <dbReference type="EMBL" id="TNC10828.1"/>
    </source>
</evidence>
<evidence type="ECO:0000259" key="1">
    <source>
        <dbReference type="PROSITE" id="PS50022"/>
    </source>
</evidence>
<dbReference type="InterPro" id="IPR000421">
    <property type="entry name" value="FA58C"/>
</dbReference>
<dbReference type="OrthoDB" id="9134461at2"/>
<accession>A0A5C4LG81</accession>
<dbReference type="RefSeq" id="WP_139037879.1">
    <property type="nucleotide sequence ID" value="NZ_VDDA01000011.1"/>
</dbReference>
<feature type="domain" description="F5/8 type C" evidence="1">
    <location>
        <begin position="600"/>
        <end position="700"/>
    </location>
</feature>
<dbReference type="Gene3D" id="2.60.40.3440">
    <property type="match status" value="1"/>
</dbReference>
<organism evidence="2 3">
    <name type="scientific">Methylobacterium terricola</name>
    <dbReference type="NCBI Taxonomy" id="2583531"/>
    <lineage>
        <taxon>Bacteria</taxon>
        <taxon>Pseudomonadati</taxon>
        <taxon>Pseudomonadota</taxon>
        <taxon>Alphaproteobacteria</taxon>
        <taxon>Hyphomicrobiales</taxon>
        <taxon>Methylobacteriaceae</taxon>
        <taxon>Methylobacterium</taxon>
    </lineage>
</organism>
<dbReference type="Pfam" id="PF00754">
    <property type="entry name" value="F5_F8_type_C"/>
    <property type="match status" value="1"/>
</dbReference>
<protein>
    <recommendedName>
        <fullName evidence="1">F5/8 type C domain-containing protein</fullName>
    </recommendedName>
</protein>